<evidence type="ECO:0000313" key="2">
    <source>
        <dbReference type="Proteomes" id="UP000801492"/>
    </source>
</evidence>
<reference evidence="1" key="1">
    <citation type="submission" date="2019-08" db="EMBL/GenBank/DDBJ databases">
        <title>The genome of the North American firefly Photinus pyralis.</title>
        <authorList>
            <consortium name="Photinus pyralis genome working group"/>
            <person name="Fallon T.R."/>
            <person name="Sander Lower S.E."/>
            <person name="Weng J.-K."/>
        </authorList>
    </citation>
    <scope>NUCLEOTIDE SEQUENCE</scope>
    <source>
        <strain evidence="1">TRF0915ILg1</strain>
        <tissue evidence="1">Whole body</tissue>
    </source>
</reference>
<dbReference type="Proteomes" id="UP000801492">
    <property type="component" value="Unassembled WGS sequence"/>
</dbReference>
<protein>
    <submittedName>
        <fullName evidence="1">Uncharacterized protein</fullName>
    </submittedName>
</protein>
<dbReference type="EMBL" id="VTPC01008449">
    <property type="protein sequence ID" value="KAF2892820.1"/>
    <property type="molecule type" value="Genomic_DNA"/>
</dbReference>
<accession>A0A8K0CSJ2</accession>
<organism evidence="1 2">
    <name type="scientific">Ignelater luminosus</name>
    <name type="common">Cucubano</name>
    <name type="synonym">Pyrophorus luminosus</name>
    <dbReference type="NCBI Taxonomy" id="2038154"/>
    <lineage>
        <taxon>Eukaryota</taxon>
        <taxon>Metazoa</taxon>
        <taxon>Ecdysozoa</taxon>
        <taxon>Arthropoda</taxon>
        <taxon>Hexapoda</taxon>
        <taxon>Insecta</taxon>
        <taxon>Pterygota</taxon>
        <taxon>Neoptera</taxon>
        <taxon>Endopterygota</taxon>
        <taxon>Coleoptera</taxon>
        <taxon>Polyphaga</taxon>
        <taxon>Elateriformia</taxon>
        <taxon>Elateroidea</taxon>
        <taxon>Elateridae</taxon>
        <taxon>Agrypninae</taxon>
        <taxon>Pyrophorini</taxon>
        <taxon>Ignelater</taxon>
    </lineage>
</organism>
<evidence type="ECO:0000313" key="1">
    <source>
        <dbReference type="EMBL" id="KAF2892820.1"/>
    </source>
</evidence>
<sequence length="144" mass="16807">MKNVEEMFKNLKSYMQQMEFRLDSRFNQVIKKLTKVKELDKQLSENVDVQEKIIVIEAGSKEEQRGYKRIYGAQDTVPEFRIAVQTEVAGSREAKRTVNERLPGEDTHIIMDASSAILVRRTALQARLIDTLWLWVYQLEETAD</sequence>
<proteinExistence type="predicted"/>
<name>A0A8K0CSJ2_IGNLU</name>
<dbReference type="AlphaFoldDB" id="A0A8K0CSJ2"/>
<comment type="caution">
    <text evidence="1">The sequence shown here is derived from an EMBL/GenBank/DDBJ whole genome shotgun (WGS) entry which is preliminary data.</text>
</comment>
<gene>
    <name evidence="1" type="ORF">ILUMI_13351</name>
</gene>
<keyword evidence="2" id="KW-1185">Reference proteome</keyword>